<evidence type="ECO:0000313" key="3">
    <source>
        <dbReference type="Proteomes" id="UP000249619"/>
    </source>
</evidence>
<sequence>MASYFDLPPQKAAPPASIDQMPQDQRKQLGRMNSLMSPAITQILEGLGDDHSGSSSEEESLSGAENESANQPPQKYIDTQKINENKQKHHVAQAPRPSSLSPSRSHLKSSTSKASGQSKSSSARANGDSSAKAKHKQPHMTRFHSLRSMLFQQKIEDQMKTVTKEDAQREQSAADKWRSQHEERQMHHPATPEKDAQAKSGIGSRLKMTMRRMTTKDAGGMEKIREDGAPVKFKDRSSTASSDNEEKQRNLSKERNDSDDESIHNSDVEDLVRWVSRRDPASDGEARKDEVVEDLKEDSGHESLGQSDVEELVRYASRKSDTKDAKKVNDDHSGYSDASTESDTELQEASSDDEEDADDLVRWISHRDGSKAGPVRRNLQRLELDSDVGEHYDSDVPELGRWFKRHDGTSGESTATTPIKDASEEQTEDEEEHRGRPRSRESAGPPVKEKRHITDADVDELVRWVSRKDSKQQDVPIPESHDRVESLKRDEEEKKQAIGMSVDQGSLSHSDVQELVEHARKTSGETNAITSEPFDVETGDLNTLRSGDATPVQVSQQQLAGKRQEIEHGEKEEQLGMSMEDGSLSHSDVQDLVAHVRSK</sequence>
<reference evidence="3" key="1">
    <citation type="submission" date="2018-05" db="EMBL/GenBank/DDBJ databases">
        <title>Draft genome sequence of Stemphylium lycopersici strain CIDEFI 213.</title>
        <authorList>
            <person name="Medina R."/>
            <person name="Franco M.E.E."/>
            <person name="Lucentini C.G."/>
            <person name="Saparrat M.C.N."/>
            <person name="Balatti P.A."/>
        </authorList>
    </citation>
    <scope>NUCLEOTIDE SEQUENCE [LARGE SCALE GENOMIC DNA]</scope>
    <source>
        <strain evidence="3">CIDEFI 213</strain>
    </source>
</reference>
<feature type="compositionally biased region" description="Basic and acidic residues" evidence="1">
    <location>
        <begin position="452"/>
        <end position="472"/>
    </location>
</feature>
<feature type="compositionally biased region" description="Basic and acidic residues" evidence="1">
    <location>
        <begin position="562"/>
        <end position="574"/>
    </location>
</feature>
<feature type="compositionally biased region" description="Acidic residues" evidence="1">
    <location>
        <begin position="340"/>
        <end position="358"/>
    </location>
</feature>
<feature type="compositionally biased region" description="Basic and acidic residues" evidence="1">
    <location>
        <begin position="219"/>
        <end position="237"/>
    </location>
</feature>
<feature type="compositionally biased region" description="Basic and acidic residues" evidence="1">
    <location>
        <begin position="511"/>
        <end position="523"/>
    </location>
</feature>
<protein>
    <submittedName>
        <fullName evidence="2">Uncharacterized protein</fullName>
    </submittedName>
</protein>
<dbReference type="EMBL" id="QGDH01000080">
    <property type="protein sequence ID" value="RAR08971.1"/>
    <property type="molecule type" value="Genomic_DNA"/>
</dbReference>
<feature type="compositionally biased region" description="Basic and acidic residues" evidence="1">
    <location>
        <begin position="359"/>
        <end position="370"/>
    </location>
</feature>
<feature type="compositionally biased region" description="Low complexity" evidence="1">
    <location>
        <begin position="61"/>
        <end position="70"/>
    </location>
</feature>
<feature type="compositionally biased region" description="Basic and acidic residues" evidence="1">
    <location>
        <begin position="479"/>
        <end position="496"/>
    </location>
</feature>
<feature type="compositionally biased region" description="Basic and acidic residues" evidence="1">
    <location>
        <begin position="154"/>
        <end position="197"/>
    </location>
</feature>
<dbReference type="Proteomes" id="UP000249619">
    <property type="component" value="Unassembled WGS sequence"/>
</dbReference>
<organism evidence="2 3">
    <name type="scientific">Stemphylium lycopersici</name>
    <name type="common">Tomato gray leaf spot disease fungus</name>
    <name type="synonym">Thyrospora lycopersici</name>
    <dbReference type="NCBI Taxonomy" id="183478"/>
    <lineage>
        <taxon>Eukaryota</taxon>
        <taxon>Fungi</taxon>
        <taxon>Dikarya</taxon>
        <taxon>Ascomycota</taxon>
        <taxon>Pezizomycotina</taxon>
        <taxon>Dothideomycetes</taxon>
        <taxon>Pleosporomycetidae</taxon>
        <taxon>Pleosporales</taxon>
        <taxon>Pleosporineae</taxon>
        <taxon>Pleosporaceae</taxon>
        <taxon>Stemphylium</taxon>
    </lineage>
</organism>
<feature type="region of interest" description="Disordered" evidence="1">
    <location>
        <begin position="1"/>
        <end position="378"/>
    </location>
</feature>
<feature type="compositionally biased region" description="Low complexity" evidence="1">
    <location>
        <begin position="94"/>
        <end position="125"/>
    </location>
</feature>
<keyword evidence="3" id="KW-1185">Reference proteome</keyword>
<feature type="compositionally biased region" description="Basic and acidic residues" evidence="1">
    <location>
        <begin position="244"/>
        <end position="301"/>
    </location>
</feature>
<feature type="compositionally biased region" description="Basic and acidic residues" evidence="1">
    <location>
        <begin position="318"/>
        <end position="334"/>
    </location>
</feature>
<feature type="compositionally biased region" description="Basic and acidic residues" evidence="1">
    <location>
        <begin position="432"/>
        <end position="441"/>
    </location>
</feature>
<feature type="region of interest" description="Disordered" evidence="1">
    <location>
        <begin position="401"/>
        <end position="599"/>
    </location>
</feature>
<gene>
    <name evidence="2" type="ORF">DDE83_005729</name>
</gene>
<accession>A0A364N135</accession>
<name>A0A364N135_STELY</name>
<dbReference type="AlphaFoldDB" id="A0A364N135"/>
<evidence type="ECO:0000256" key="1">
    <source>
        <dbReference type="SAM" id="MobiDB-lite"/>
    </source>
</evidence>
<feature type="compositionally biased region" description="Basic residues" evidence="1">
    <location>
        <begin position="132"/>
        <end position="145"/>
    </location>
</feature>
<evidence type="ECO:0000313" key="2">
    <source>
        <dbReference type="EMBL" id="RAR08971.1"/>
    </source>
</evidence>
<proteinExistence type="predicted"/>
<comment type="caution">
    <text evidence="2">The sequence shown here is derived from an EMBL/GenBank/DDBJ whole genome shotgun (WGS) entry which is preliminary data.</text>
</comment>